<accession>A0A2T2YF98</accession>
<evidence type="ECO:0000313" key="1">
    <source>
        <dbReference type="EMBL" id="PSR54196.1"/>
    </source>
</evidence>
<dbReference type="Proteomes" id="UP000240357">
    <property type="component" value="Unassembled WGS sequence"/>
</dbReference>
<protein>
    <recommendedName>
        <fullName evidence="3">YopX protein domain-containing protein</fullName>
    </recommendedName>
</protein>
<keyword evidence="2" id="KW-1185">Reference proteome</keyword>
<sequence length="100" mass="11990">MPHQVQPVPGFFDPSGRQVFEGDVYHVDNAYDEDDEPFYHVCLWFQHLYRYGWVTVQKNFLERKYKEDEVILPPRLFNSSCTFLGNILLKPYQFEPLLTE</sequence>
<name>A0A2T2YF98_9BACT</name>
<evidence type="ECO:0008006" key="3">
    <source>
        <dbReference type="Google" id="ProtNLM"/>
    </source>
</evidence>
<organism evidence="1 2">
    <name type="scientific">Adhaeribacter arboris</name>
    <dbReference type="NCBI Taxonomy" id="2072846"/>
    <lineage>
        <taxon>Bacteria</taxon>
        <taxon>Pseudomonadati</taxon>
        <taxon>Bacteroidota</taxon>
        <taxon>Cytophagia</taxon>
        <taxon>Cytophagales</taxon>
        <taxon>Hymenobacteraceae</taxon>
        <taxon>Adhaeribacter</taxon>
    </lineage>
</organism>
<gene>
    <name evidence="1" type="ORF">AHMF7605_12015</name>
</gene>
<reference evidence="1 2" key="1">
    <citation type="submission" date="2018-03" db="EMBL/GenBank/DDBJ databases">
        <title>Adhaeribacter sp. HMF7605 Genome sequencing and assembly.</title>
        <authorList>
            <person name="Kang H."/>
            <person name="Kang J."/>
            <person name="Cha I."/>
            <person name="Kim H."/>
            <person name="Joh K."/>
        </authorList>
    </citation>
    <scope>NUCLEOTIDE SEQUENCE [LARGE SCALE GENOMIC DNA]</scope>
    <source>
        <strain evidence="1 2">HMF7605</strain>
    </source>
</reference>
<dbReference type="AlphaFoldDB" id="A0A2T2YF98"/>
<dbReference type="RefSeq" id="WP_106929635.1">
    <property type="nucleotide sequence ID" value="NZ_PYFT01000001.1"/>
</dbReference>
<dbReference type="EMBL" id="PYFT01000001">
    <property type="protein sequence ID" value="PSR54196.1"/>
    <property type="molecule type" value="Genomic_DNA"/>
</dbReference>
<proteinExistence type="predicted"/>
<evidence type="ECO:0000313" key="2">
    <source>
        <dbReference type="Proteomes" id="UP000240357"/>
    </source>
</evidence>
<comment type="caution">
    <text evidence="1">The sequence shown here is derived from an EMBL/GenBank/DDBJ whole genome shotgun (WGS) entry which is preliminary data.</text>
</comment>
<dbReference type="SUPFAM" id="SSF159006">
    <property type="entry name" value="YopX-like"/>
    <property type="match status" value="1"/>
</dbReference>